<dbReference type="AlphaFoldDB" id="A0AAV2NCI7"/>
<dbReference type="Proteomes" id="UP001497644">
    <property type="component" value="Chromosome 13"/>
</dbReference>
<organism evidence="1 2">
    <name type="scientific">Lasius platythorax</name>
    <dbReference type="NCBI Taxonomy" id="488582"/>
    <lineage>
        <taxon>Eukaryota</taxon>
        <taxon>Metazoa</taxon>
        <taxon>Ecdysozoa</taxon>
        <taxon>Arthropoda</taxon>
        <taxon>Hexapoda</taxon>
        <taxon>Insecta</taxon>
        <taxon>Pterygota</taxon>
        <taxon>Neoptera</taxon>
        <taxon>Endopterygota</taxon>
        <taxon>Hymenoptera</taxon>
        <taxon>Apocrita</taxon>
        <taxon>Aculeata</taxon>
        <taxon>Formicoidea</taxon>
        <taxon>Formicidae</taxon>
        <taxon>Formicinae</taxon>
        <taxon>Lasius</taxon>
        <taxon>Lasius</taxon>
    </lineage>
</organism>
<gene>
    <name evidence="1" type="ORF">LPLAT_LOCUS3836</name>
</gene>
<evidence type="ECO:0000313" key="1">
    <source>
        <dbReference type="EMBL" id="CAL1677893.1"/>
    </source>
</evidence>
<sequence length="74" mass="8379">MPAPHEIGLNDGDDAETLKDLGVEPAAGELLEEAIIFWQARRQAIHLCRNTIFLWITRYQPAAYEARQCSYTCS</sequence>
<proteinExistence type="predicted"/>
<evidence type="ECO:0000313" key="2">
    <source>
        <dbReference type="Proteomes" id="UP001497644"/>
    </source>
</evidence>
<reference evidence="1" key="1">
    <citation type="submission" date="2024-04" db="EMBL/GenBank/DDBJ databases">
        <authorList>
            <consortium name="Molecular Ecology Group"/>
        </authorList>
    </citation>
    <scope>NUCLEOTIDE SEQUENCE</scope>
</reference>
<name>A0AAV2NCI7_9HYME</name>
<protein>
    <submittedName>
        <fullName evidence="1">Uncharacterized protein</fullName>
    </submittedName>
</protein>
<accession>A0AAV2NCI7</accession>
<dbReference type="EMBL" id="OZ034836">
    <property type="protein sequence ID" value="CAL1677893.1"/>
    <property type="molecule type" value="Genomic_DNA"/>
</dbReference>
<keyword evidence="2" id="KW-1185">Reference proteome</keyword>